<feature type="non-terminal residue" evidence="3">
    <location>
        <position position="94"/>
    </location>
</feature>
<dbReference type="InterPro" id="IPR049551">
    <property type="entry name" value="PKS_DH_C"/>
</dbReference>
<dbReference type="EMBL" id="PYBV01000119">
    <property type="protein sequence ID" value="PYC62053.1"/>
    <property type="molecule type" value="Genomic_DNA"/>
</dbReference>
<dbReference type="Gene3D" id="3.10.129.110">
    <property type="entry name" value="Polyketide synthase dehydratase"/>
    <property type="match status" value="1"/>
</dbReference>
<name>A0A318N9T9_9ACTN</name>
<dbReference type="Pfam" id="PF14765">
    <property type="entry name" value="PS-DH"/>
    <property type="match status" value="1"/>
</dbReference>
<sequence>GPAFRGVRAAWRSGDDSYAEVALPPAAGTGTYPLPPALLDATVHARLAGEDGDGPEVPFSWQAVRVTAPAPEAVRVRITATGPDTVALVLTDLA</sequence>
<feature type="region of interest" description="C-terminal hotdog fold" evidence="1">
    <location>
        <begin position="1"/>
        <end position="94"/>
    </location>
</feature>
<organism evidence="3 4">
    <name type="scientific">Micromonospora arborensis</name>
    <dbReference type="NCBI Taxonomy" id="2116518"/>
    <lineage>
        <taxon>Bacteria</taxon>
        <taxon>Bacillati</taxon>
        <taxon>Actinomycetota</taxon>
        <taxon>Actinomycetes</taxon>
        <taxon>Micromonosporales</taxon>
        <taxon>Micromonosporaceae</taxon>
        <taxon>Micromonospora</taxon>
    </lineage>
</organism>
<feature type="region of interest" description="N-terminal hotdog fold" evidence="1">
    <location>
        <position position="1"/>
    </location>
</feature>
<gene>
    <name evidence="3" type="ORF">C7C45_33090</name>
</gene>
<feature type="domain" description="PKS/mFAS DH" evidence="2">
    <location>
        <begin position="1"/>
        <end position="94"/>
    </location>
</feature>
<reference evidence="3 4" key="1">
    <citation type="submission" date="2018-03" db="EMBL/GenBank/DDBJ databases">
        <title>Bioinformatic expansion and discovery of thiopeptide antibiotics.</title>
        <authorList>
            <person name="Schwalen C.J."/>
            <person name="Hudson G.A."/>
            <person name="Mitchell D.A."/>
        </authorList>
    </citation>
    <scope>NUCLEOTIDE SEQUENCE [LARGE SCALE GENOMIC DNA]</scope>
    <source>
        <strain evidence="3 4">NRRL 8041</strain>
    </source>
</reference>
<keyword evidence="4" id="KW-1185">Reference proteome</keyword>
<dbReference type="Proteomes" id="UP000248333">
    <property type="component" value="Unassembled WGS sequence"/>
</dbReference>
<dbReference type="InterPro" id="IPR042104">
    <property type="entry name" value="PKS_dehydratase_sf"/>
</dbReference>
<dbReference type="InterPro" id="IPR049900">
    <property type="entry name" value="PKS_mFAS_DH"/>
</dbReference>
<evidence type="ECO:0000313" key="3">
    <source>
        <dbReference type="EMBL" id="PYC62053.1"/>
    </source>
</evidence>
<dbReference type="RefSeq" id="WP_146247499.1">
    <property type="nucleotide sequence ID" value="NZ_PYBV01000119.1"/>
</dbReference>
<comment type="caution">
    <text evidence="1">Lacks conserved residue(s) required for the propagation of feature annotation.</text>
</comment>
<protein>
    <recommendedName>
        <fullName evidence="2">PKS/mFAS DH domain-containing protein</fullName>
    </recommendedName>
</protein>
<feature type="non-terminal residue" evidence="3">
    <location>
        <position position="1"/>
    </location>
</feature>
<dbReference type="OrthoDB" id="9778690at2"/>
<proteinExistence type="predicted"/>
<dbReference type="PROSITE" id="PS52019">
    <property type="entry name" value="PKS_MFAS_DH"/>
    <property type="match status" value="1"/>
</dbReference>
<comment type="caution">
    <text evidence="3">The sequence shown here is derived from an EMBL/GenBank/DDBJ whole genome shotgun (WGS) entry which is preliminary data.</text>
</comment>
<accession>A0A318N9T9</accession>
<evidence type="ECO:0000256" key="1">
    <source>
        <dbReference type="PROSITE-ProRule" id="PRU01363"/>
    </source>
</evidence>
<evidence type="ECO:0000313" key="4">
    <source>
        <dbReference type="Proteomes" id="UP000248333"/>
    </source>
</evidence>
<evidence type="ECO:0000259" key="2">
    <source>
        <dbReference type="PROSITE" id="PS52019"/>
    </source>
</evidence>
<dbReference type="AlphaFoldDB" id="A0A318N9T9"/>